<sequence>MTGWVEHVVWWHAHPLTFLGAERDALPPGAPAVPRLRAFEPWLDYLVELGCNGLALGPVFASATHGYDTVDHLRVDPRLGTEDDLRRLLDECRRRGIRVLFDGVFNHVGRDFGPFRDVLANGRSSSYKNWFRLDFDGDGPDGFGYADFEGHRHLVALNHDEPAVVDYVAEVLRHWLDFGIDGWRLDAAYAVPLPFWHAAVGRAREKHPDAWFVGEVLHGDYPAWVSDGGLDSVTQYELWKAIWSSLNDLNFFELAWALERHDTFSATFAPMTFVGNHDVTRLASALTEPRHLGLALAVLFTVGGVPSVYAGDEQAFQGVKRDREFGDDEVRPPFPPAPADLAAYGWPTYHLHQQLIGLRRRHPWLHRATTRKLVVTNKQLAYESVAPDGAHRLIVLLNAATEPYDFDVTTSGPLHVVSSHDGTDHGTSVPGPGWSVLEPA</sequence>
<organism evidence="5 6">
    <name type="scientific">Actinoplanes awajinensis subsp. mycoplanecinus</name>
    <dbReference type="NCBI Taxonomy" id="135947"/>
    <lineage>
        <taxon>Bacteria</taxon>
        <taxon>Bacillati</taxon>
        <taxon>Actinomycetota</taxon>
        <taxon>Actinomycetes</taxon>
        <taxon>Micromonosporales</taxon>
        <taxon>Micromonosporaceae</taxon>
        <taxon>Actinoplanes</taxon>
    </lineage>
</organism>
<dbReference type="Pfam" id="PF00128">
    <property type="entry name" value="Alpha-amylase"/>
    <property type="match status" value="1"/>
</dbReference>
<proteinExistence type="predicted"/>
<evidence type="ECO:0000313" key="6">
    <source>
        <dbReference type="Proteomes" id="UP000053244"/>
    </source>
</evidence>
<dbReference type="OrthoDB" id="9802433at2"/>
<evidence type="ECO:0000259" key="4">
    <source>
        <dbReference type="SMART" id="SM00642"/>
    </source>
</evidence>
<dbReference type="Gene3D" id="3.20.20.80">
    <property type="entry name" value="Glycosidases"/>
    <property type="match status" value="1"/>
</dbReference>
<dbReference type="AlphaFoldDB" id="A0A101JKH2"/>
<dbReference type="SMART" id="SM00642">
    <property type="entry name" value="Aamy"/>
    <property type="match status" value="1"/>
</dbReference>
<feature type="domain" description="Glycosyl hydrolase family 13 catalytic" evidence="4">
    <location>
        <begin position="16"/>
        <end position="359"/>
    </location>
</feature>
<dbReference type="GO" id="GO:0016798">
    <property type="term" value="F:hydrolase activity, acting on glycosyl bonds"/>
    <property type="evidence" value="ECO:0007669"/>
    <property type="project" value="UniProtKB-KW"/>
</dbReference>
<evidence type="ECO:0000256" key="2">
    <source>
        <dbReference type="ARBA" id="ARBA00023295"/>
    </source>
</evidence>
<dbReference type="SUPFAM" id="SSF51445">
    <property type="entry name" value="(Trans)glycosidases"/>
    <property type="match status" value="1"/>
</dbReference>
<feature type="region of interest" description="Disordered" evidence="3">
    <location>
        <begin position="419"/>
        <end position="440"/>
    </location>
</feature>
<protein>
    <submittedName>
        <fullName evidence="5">Alpha-amylase</fullName>
    </submittedName>
</protein>
<evidence type="ECO:0000256" key="1">
    <source>
        <dbReference type="ARBA" id="ARBA00022801"/>
    </source>
</evidence>
<evidence type="ECO:0000313" key="5">
    <source>
        <dbReference type="EMBL" id="KUL28568.1"/>
    </source>
</evidence>
<keyword evidence="6" id="KW-1185">Reference proteome</keyword>
<comment type="caution">
    <text evidence="5">The sequence shown here is derived from an EMBL/GenBank/DDBJ whole genome shotgun (WGS) entry which is preliminary data.</text>
</comment>
<dbReference type="Proteomes" id="UP000053244">
    <property type="component" value="Unassembled WGS sequence"/>
</dbReference>
<dbReference type="PANTHER" id="PTHR10357">
    <property type="entry name" value="ALPHA-AMYLASE FAMILY MEMBER"/>
    <property type="match status" value="1"/>
</dbReference>
<accession>A0A101JKH2</accession>
<name>A0A101JKH2_9ACTN</name>
<keyword evidence="1" id="KW-0378">Hydrolase</keyword>
<evidence type="ECO:0000256" key="3">
    <source>
        <dbReference type="SAM" id="MobiDB-lite"/>
    </source>
</evidence>
<gene>
    <name evidence="5" type="ORF">ADL15_31875</name>
</gene>
<dbReference type="CDD" id="cd11354">
    <property type="entry name" value="AmyAc_bac_CMD_like"/>
    <property type="match status" value="1"/>
</dbReference>
<dbReference type="PANTHER" id="PTHR10357:SF210">
    <property type="entry name" value="MALTODEXTRIN GLUCOSIDASE"/>
    <property type="match status" value="1"/>
</dbReference>
<dbReference type="InterPro" id="IPR006047">
    <property type="entry name" value="GH13_cat_dom"/>
</dbReference>
<dbReference type="InterPro" id="IPR017853">
    <property type="entry name" value="GH"/>
</dbReference>
<keyword evidence="2" id="KW-0326">Glycosidase</keyword>
<dbReference type="EMBL" id="LLZH01000288">
    <property type="protein sequence ID" value="KUL28568.1"/>
    <property type="molecule type" value="Genomic_DNA"/>
</dbReference>
<dbReference type="GO" id="GO:0005975">
    <property type="term" value="P:carbohydrate metabolic process"/>
    <property type="evidence" value="ECO:0007669"/>
    <property type="project" value="InterPro"/>
</dbReference>
<reference evidence="5 6" key="1">
    <citation type="submission" date="2015-10" db="EMBL/GenBank/DDBJ databases">
        <authorList>
            <person name="Gilbert D.G."/>
        </authorList>
    </citation>
    <scope>NUCLEOTIDE SEQUENCE [LARGE SCALE GENOMIC DNA]</scope>
    <source>
        <strain evidence="5 6">NRRL B-16712</strain>
    </source>
</reference>